<dbReference type="InterPro" id="IPR001789">
    <property type="entry name" value="Sig_transdc_resp-reg_receiver"/>
</dbReference>
<evidence type="ECO:0000256" key="1">
    <source>
        <dbReference type="PROSITE-ProRule" id="PRU00169"/>
    </source>
</evidence>
<dbReference type="KEGG" id="samy:DB32_001669"/>
<dbReference type="Proteomes" id="UP000034883">
    <property type="component" value="Chromosome"/>
</dbReference>
<dbReference type="EMBL" id="CP011125">
    <property type="protein sequence ID" value="AKF04520.1"/>
    <property type="molecule type" value="Genomic_DNA"/>
</dbReference>
<keyword evidence="5" id="KW-1185">Reference proteome</keyword>
<protein>
    <recommendedName>
        <fullName evidence="3">Response regulatory domain-containing protein</fullName>
    </recommendedName>
</protein>
<evidence type="ECO:0000259" key="3">
    <source>
        <dbReference type="PROSITE" id="PS50110"/>
    </source>
</evidence>
<reference evidence="4 5" key="1">
    <citation type="submission" date="2015-03" db="EMBL/GenBank/DDBJ databases">
        <title>Genome assembly of Sandaracinus amylolyticus DSM 53668.</title>
        <authorList>
            <person name="Sharma G."/>
            <person name="Subramanian S."/>
        </authorList>
    </citation>
    <scope>NUCLEOTIDE SEQUENCE [LARGE SCALE GENOMIC DNA]</scope>
    <source>
        <strain evidence="4 5">DSM 53668</strain>
    </source>
</reference>
<dbReference type="GO" id="GO:0000160">
    <property type="term" value="P:phosphorelay signal transduction system"/>
    <property type="evidence" value="ECO:0007669"/>
    <property type="project" value="InterPro"/>
</dbReference>
<feature type="compositionally biased region" description="Low complexity" evidence="2">
    <location>
        <begin position="183"/>
        <end position="200"/>
    </location>
</feature>
<feature type="domain" description="Response regulatory" evidence="3">
    <location>
        <begin position="1"/>
        <end position="113"/>
    </location>
</feature>
<dbReference type="Gene3D" id="1.10.287.110">
    <property type="entry name" value="DnaJ domain"/>
    <property type="match status" value="1"/>
</dbReference>
<gene>
    <name evidence="4" type="ORF">DB32_001669</name>
</gene>
<name>A0A0F6YHZ6_9BACT</name>
<feature type="compositionally biased region" description="Pro residues" evidence="2">
    <location>
        <begin position="294"/>
        <end position="320"/>
    </location>
</feature>
<comment type="caution">
    <text evidence="1">Lacks conserved residue(s) required for the propagation of feature annotation.</text>
</comment>
<dbReference type="RefSeq" id="WP_053231855.1">
    <property type="nucleotide sequence ID" value="NZ_CP011125.1"/>
</dbReference>
<sequence>MPSRIDLVDPGPDGEALAAGLRAAGFDVALRAMPEVPRTQADALVLAGDAPSALETLRALRDDGVSPDTPVVLLGTPLGTAHRGEGGAGFGAQAVLLRPIALGALVDTLSRVLAPPEEPGSDTSQHRARGERTLELEARTGESIYPRDLDAREVGRDDDELPALASVAPMIPMTPWRQERTPSSSSGSTSSGGTTGDGSSAGVIRGPTAAISERLRLLLEAADRRVFPGRPPVDLSLPGGDEPAIELVPAHLLEGDDFTAPPVATQQSDDDPIDAFTFVGGPVLPSASGLIAELPPPPRAPSASEPPPVPDGEDAPPPKTAPGTPTSLSKRPPPRREPTVPPRASEPPGTGVHSRRVSSMAPMMPEREWPAEDSVLGRATPEGGRRGALGDGGALRLLLRIAELRLDAQVTITPSSGEALAMTLVAGEVARIETPVARGAAAILRRRGAGVGLADDEASAVRALDDAQERGAITRFERARAMREAHLERLRAVVALERGSFVLTRLEPNELPPPAPSPLGAPLRLALLDAARRGLDASRARAVLGGLVTLRRGPRFDALAIEGLIAPELAELLAQHEGASPERLVAAAPDEPGLHGVVCALVAAGALVAQPALELDVARDEHRRLARRLIEEAARTAEDADYFTILGVAHDATARDLDRAHTARRDQLLALALEDLDLSSLEALRRGALESLEEAYRVLSDPRWREAYARALSHTERLATTVGEH</sequence>
<evidence type="ECO:0000313" key="5">
    <source>
        <dbReference type="Proteomes" id="UP000034883"/>
    </source>
</evidence>
<dbReference type="SUPFAM" id="SSF46565">
    <property type="entry name" value="Chaperone J-domain"/>
    <property type="match status" value="1"/>
</dbReference>
<organism evidence="4 5">
    <name type="scientific">Sandaracinus amylolyticus</name>
    <dbReference type="NCBI Taxonomy" id="927083"/>
    <lineage>
        <taxon>Bacteria</taxon>
        <taxon>Pseudomonadati</taxon>
        <taxon>Myxococcota</taxon>
        <taxon>Polyangia</taxon>
        <taxon>Polyangiales</taxon>
        <taxon>Sandaracinaceae</taxon>
        <taxon>Sandaracinus</taxon>
    </lineage>
</organism>
<evidence type="ECO:0000313" key="4">
    <source>
        <dbReference type="EMBL" id="AKF04520.1"/>
    </source>
</evidence>
<proteinExistence type="predicted"/>
<dbReference type="STRING" id="927083.DB32_001669"/>
<feature type="region of interest" description="Disordered" evidence="2">
    <location>
        <begin position="114"/>
        <end position="204"/>
    </location>
</feature>
<evidence type="ECO:0000256" key="2">
    <source>
        <dbReference type="SAM" id="MobiDB-lite"/>
    </source>
</evidence>
<dbReference type="PROSITE" id="PS50110">
    <property type="entry name" value="RESPONSE_REGULATORY"/>
    <property type="match status" value="1"/>
</dbReference>
<accession>A0A0F6YHZ6</accession>
<dbReference type="InterPro" id="IPR036869">
    <property type="entry name" value="J_dom_sf"/>
</dbReference>
<dbReference type="AlphaFoldDB" id="A0A0F6YHZ6"/>
<feature type="compositionally biased region" description="Basic and acidic residues" evidence="2">
    <location>
        <begin position="124"/>
        <end position="155"/>
    </location>
</feature>
<feature type="region of interest" description="Disordered" evidence="2">
    <location>
        <begin position="256"/>
        <end position="387"/>
    </location>
</feature>